<feature type="compositionally biased region" description="Basic and acidic residues" evidence="1">
    <location>
        <begin position="64"/>
        <end position="73"/>
    </location>
</feature>
<dbReference type="Proteomes" id="UP000789342">
    <property type="component" value="Unassembled WGS sequence"/>
</dbReference>
<keyword evidence="3" id="KW-1185">Reference proteome</keyword>
<evidence type="ECO:0000313" key="2">
    <source>
        <dbReference type="EMBL" id="CAG8490686.1"/>
    </source>
</evidence>
<accession>A0A9N8ZFJ2</accession>
<feature type="compositionally biased region" description="Basic and acidic residues" evidence="1">
    <location>
        <begin position="83"/>
        <end position="92"/>
    </location>
</feature>
<dbReference type="AlphaFoldDB" id="A0A9N8ZFJ2"/>
<feature type="compositionally biased region" description="Polar residues" evidence="1">
    <location>
        <begin position="29"/>
        <end position="45"/>
    </location>
</feature>
<reference evidence="2" key="1">
    <citation type="submission" date="2021-06" db="EMBL/GenBank/DDBJ databases">
        <authorList>
            <person name="Kallberg Y."/>
            <person name="Tangrot J."/>
            <person name="Rosling A."/>
        </authorList>
    </citation>
    <scope>NUCLEOTIDE SEQUENCE</scope>
    <source>
        <strain evidence="2">CL551</strain>
    </source>
</reference>
<feature type="non-terminal residue" evidence="2">
    <location>
        <position position="92"/>
    </location>
</feature>
<proteinExistence type="predicted"/>
<name>A0A9N8ZFJ2_9GLOM</name>
<protein>
    <submittedName>
        <fullName evidence="2">143_t:CDS:1</fullName>
    </submittedName>
</protein>
<organism evidence="2 3">
    <name type="scientific">Acaulospora morrowiae</name>
    <dbReference type="NCBI Taxonomy" id="94023"/>
    <lineage>
        <taxon>Eukaryota</taxon>
        <taxon>Fungi</taxon>
        <taxon>Fungi incertae sedis</taxon>
        <taxon>Mucoromycota</taxon>
        <taxon>Glomeromycotina</taxon>
        <taxon>Glomeromycetes</taxon>
        <taxon>Diversisporales</taxon>
        <taxon>Acaulosporaceae</taxon>
        <taxon>Acaulospora</taxon>
    </lineage>
</organism>
<gene>
    <name evidence="2" type="ORF">AMORRO_LOCUS2762</name>
</gene>
<evidence type="ECO:0000256" key="1">
    <source>
        <dbReference type="SAM" id="MobiDB-lite"/>
    </source>
</evidence>
<evidence type="ECO:0000313" key="3">
    <source>
        <dbReference type="Proteomes" id="UP000789342"/>
    </source>
</evidence>
<feature type="compositionally biased region" description="Low complexity" evidence="1">
    <location>
        <begin position="1"/>
        <end position="21"/>
    </location>
</feature>
<comment type="caution">
    <text evidence="2">The sequence shown here is derived from an EMBL/GenBank/DDBJ whole genome shotgun (WGS) entry which is preliminary data.</text>
</comment>
<dbReference type="EMBL" id="CAJVPV010001230">
    <property type="protein sequence ID" value="CAG8490686.1"/>
    <property type="molecule type" value="Genomic_DNA"/>
</dbReference>
<feature type="region of interest" description="Disordered" evidence="1">
    <location>
        <begin position="1"/>
        <end position="92"/>
    </location>
</feature>
<sequence length="92" mass="10382">MIPISTSNTPTETTETTSPQEPNDRVPSENWTEMTENEKFTTQPHSGMKGKHDDQTYQSANQVSDREPARLDEFDTEMNSDSELDRETDGTG</sequence>